<comment type="subunit">
    <text evidence="9">The complex comprises the extracytoplasmic solute receptor protein and the two transmembrane proteins.</text>
</comment>
<protein>
    <recommendedName>
        <fullName evidence="9">TRAP transporter small permease protein</fullName>
    </recommendedName>
</protein>
<dbReference type="InterPro" id="IPR055348">
    <property type="entry name" value="DctQ"/>
</dbReference>
<keyword evidence="2 9" id="KW-0813">Transport</keyword>
<dbReference type="Pfam" id="PF04290">
    <property type="entry name" value="DctQ"/>
    <property type="match status" value="1"/>
</dbReference>
<keyword evidence="12" id="KW-1185">Reference proteome</keyword>
<dbReference type="InterPro" id="IPR007387">
    <property type="entry name" value="TRAP_DctQ"/>
</dbReference>
<evidence type="ECO:0000256" key="4">
    <source>
        <dbReference type="ARBA" id="ARBA00022519"/>
    </source>
</evidence>
<keyword evidence="6 9" id="KW-1133">Transmembrane helix</keyword>
<dbReference type="PANTHER" id="PTHR35011">
    <property type="entry name" value="2,3-DIKETO-L-GULONATE TRAP TRANSPORTER SMALL PERMEASE PROTEIN YIAM"/>
    <property type="match status" value="1"/>
</dbReference>
<dbReference type="RefSeq" id="WP_088918674.1">
    <property type="nucleotide sequence ID" value="NZ_CP018632.1"/>
</dbReference>
<evidence type="ECO:0000256" key="8">
    <source>
        <dbReference type="ARBA" id="ARBA00038436"/>
    </source>
</evidence>
<dbReference type="GO" id="GO:0005886">
    <property type="term" value="C:plasma membrane"/>
    <property type="evidence" value="ECO:0007669"/>
    <property type="project" value="UniProtKB-SubCell"/>
</dbReference>
<keyword evidence="5 9" id="KW-0812">Transmembrane</keyword>
<feature type="transmembrane region" description="Helical" evidence="9">
    <location>
        <begin position="21"/>
        <end position="45"/>
    </location>
</feature>
<dbReference type="EMBL" id="CP018632">
    <property type="protein sequence ID" value="ASJ73504.1"/>
    <property type="molecule type" value="Genomic_DNA"/>
</dbReference>
<comment type="similarity">
    <text evidence="8 9">Belongs to the TRAP transporter small permease family.</text>
</comment>
<proteinExistence type="inferred from homology"/>
<gene>
    <name evidence="11" type="ORF">IMCC3135_17110</name>
</gene>
<dbReference type="AlphaFoldDB" id="A0A2Z2P1M1"/>
<feature type="transmembrane region" description="Helical" evidence="9">
    <location>
        <begin position="79"/>
        <end position="96"/>
    </location>
</feature>
<sequence>MRKATDAARSAVLCDKLARPLIRLGVVVGQLSSWLVLFVMLSVLATVVLNTLGLNEIIRWEGDVLLLGDAITINSMTELQWHFFGVLTLLGATYALHRDSHVRVDLVYHNLSPRARAIVDVIGHVVCLIPFCLIIAWLSMHSVRMAYISGEMSNYGGLSDRYLIKAMLPIGLVFLAIGAVGQLLAKFAIIIDPINFGHASTLTKGLCKY</sequence>
<name>A0A2Z2P1M1_9GAMM</name>
<comment type="function">
    <text evidence="9">Part of the tripartite ATP-independent periplasmic (TRAP) transport system.</text>
</comment>
<evidence type="ECO:0000313" key="12">
    <source>
        <dbReference type="Proteomes" id="UP000250079"/>
    </source>
</evidence>
<feature type="transmembrane region" description="Helical" evidence="9">
    <location>
        <begin position="117"/>
        <end position="138"/>
    </location>
</feature>
<dbReference type="KEGG" id="gai:IMCC3135_17110"/>
<dbReference type="PANTHER" id="PTHR35011:SF4">
    <property type="entry name" value="SLL1102 PROTEIN"/>
    <property type="match status" value="1"/>
</dbReference>
<evidence type="ECO:0000256" key="3">
    <source>
        <dbReference type="ARBA" id="ARBA00022475"/>
    </source>
</evidence>
<evidence type="ECO:0000313" key="11">
    <source>
        <dbReference type="EMBL" id="ASJ73504.1"/>
    </source>
</evidence>
<feature type="transmembrane region" description="Helical" evidence="9">
    <location>
        <begin position="162"/>
        <end position="185"/>
    </location>
</feature>
<keyword evidence="3" id="KW-1003">Cell membrane</keyword>
<dbReference type="Proteomes" id="UP000250079">
    <property type="component" value="Chromosome"/>
</dbReference>
<evidence type="ECO:0000256" key="7">
    <source>
        <dbReference type="ARBA" id="ARBA00023136"/>
    </source>
</evidence>
<evidence type="ECO:0000256" key="1">
    <source>
        <dbReference type="ARBA" id="ARBA00004429"/>
    </source>
</evidence>
<evidence type="ECO:0000259" key="10">
    <source>
        <dbReference type="Pfam" id="PF04290"/>
    </source>
</evidence>
<evidence type="ECO:0000256" key="5">
    <source>
        <dbReference type="ARBA" id="ARBA00022692"/>
    </source>
</evidence>
<organism evidence="11 12">
    <name type="scientific">Granulosicoccus antarcticus IMCC3135</name>
    <dbReference type="NCBI Taxonomy" id="1192854"/>
    <lineage>
        <taxon>Bacteria</taxon>
        <taxon>Pseudomonadati</taxon>
        <taxon>Pseudomonadota</taxon>
        <taxon>Gammaproteobacteria</taxon>
        <taxon>Chromatiales</taxon>
        <taxon>Granulosicoccaceae</taxon>
        <taxon>Granulosicoccus</taxon>
    </lineage>
</organism>
<keyword evidence="4 9" id="KW-0997">Cell inner membrane</keyword>
<evidence type="ECO:0000256" key="9">
    <source>
        <dbReference type="RuleBase" id="RU369079"/>
    </source>
</evidence>
<keyword evidence="7 9" id="KW-0472">Membrane</keyword>
<feature type="domain" description="Tripartite ATP-independent periplasmic transporters DctQ component" evidence="10">
    <location>
        <begin position="77"/>
        <end position="186"/>
    </location>
</feature>
<comment type="subcellular location">
    <subcellularLocation>
        <location evidence="1 9">Cell inner membrane</location>
        <topology evidence="1 9">Multi-pass membrane protein</topology>
    </subcellularLocation>
</comment>
<dbReference type="GO" id="GO:0022857">
    <property type="term" value="F:transmembrane transporter activity"/>
    <property type="evidence" value="ECO:0007669"/>
    <property type="project" value="UniProtKB-UniRule"/>
</dbReference>
<accession>A0A2Z2P1M1</accession>
<evidence type="ECO:0000256" key="2">
    <source>
        <dbReference type="ARBA" id="ARBA00022448"/>
    </source>
</evidence>
<evidence type="ECO:0000256" key="6">
    <source>
        <dbReference type="ARBA" id="ARBA00022989"/>
    </source>
</evidence>
<dbReference type="OrthoDB" id="9795655at2"/>
<reference evidence="11 12" key="1">
    <citation type="submission" date="2016-12" db="EMBL/GenBank/DDBJ databases">
        <authorList>
            <person name="Song W.-J."/>
            <person name="Kurnit D.M."/>
        </authorList>
    </citation>
    <scope>NUCLEOTIDE SEQUENCE [LARGE SCALE GENOMIC DNA]</scope>
    <source>
        <strain evidence="11 12">IMCC3135</strain>
    </source>
</reference>